<evidence type="ECO:0000313" key="6">
    <source>
        <dbReference type="EMBL" id="SRX83633.1"/>
    </source>
</evidence>
<organism evidence="6 7">
    <name type="scientific">Mycolicibacterium parafortuitum</name>
    <name type="common">Mycobacterium parafortuitum</name>
    <dbReference type="NCBI Taxonomy" id="39692"/>
    <lineage>
        <taxon>Bacteria</taxon>
        <taxon>Bacillati</taxon>
        <taxon>Actinomycetota</taxon>
        <taxon>Actinomycetes</taxon>
        <taxon>Mycobacteriales</taxon>
        <taxon>Mycobacteriaceae</taxon>
        <taxon>Mycolicibacterium</taxon>
    </lineage>
</organism>
<evidence type="ECO:0000259" key="5">
    <source>
        <dbReference type="PROSITE" id="PS51635"/>
    </source>
</evidence>
<feature type="short sequence motif" description="DGA/G" evidence="4">
    <location>
        <begin position="152"/>
        <end position="154"/>
    </location>
</feature>
<dbReference type="Gene3D" id="3.40.1090.10">
    <property type="entry name" value="Cytosolic phospholipase A2 catalytic domain"/>
    <property type="match status" value="2"/>
</dbReference>
<gene>
    <name evidence="6" type="ORF">MPP7335_05414</name>
</gene>
<dbReference type="STRING" id="39692.BST38_14555"/>
<reference evidence="6 7" key="1">
    <citation type="submission" date="2018-05" db="EMBL/GenBank/DDBJ databases">
        <authorList>
            <consortium name="IHU Genomes"/>
        </authorList>
    </citation>
    <scope>NUCLEOTIDE SEQUENCE [LARGE SCALE GENOMIC DNA]</scope>
    <source>
        <strain evidence="6 7">P7335</strain>
    </source>
</reference>
<keyword evidence="1 4" id="KW-0378">Hydrolase</keyword>
<evidence type="ECO:0000256" key="3">
    <source>
        <dbReference type="ARBA" id="ARBA00023098"/>
    </source>
</evidence>
<evidence type="ECO:0000256" key="4">
    <source>
        <dbReference type="PROSITE-ProRule" id="PRU01161"/>
    </source>
</evidence>
<dbReference type="InterPro" id="IPR002641">
    <property type="entry name" value="PNPLA_dom"/>
</dbReference>
<name>A0A375YRA3_MYCPF</name>
<dbReference type="SUPFAM" id="SSF52151">
    <property type="entry name" value="FabD/lysophospholipase-like"/>
    <property type="match status" value="1"/>
</dbReference>
<evidence type="ECO:0000256" key="1">
    <source>
        <dbReference type="ARBA" id="ARBA00022801"/>
    </source>
</evidence>
<evidence type="ECO:0000313" key="7">
    <source>
        <dbReference type="Proteomes" id="UP000252008"/>
    </source>
</evidence>
<proteinExistence type="predicted"/>
<dbReference type="RefSeq" id="WP_083144045.1">
    <property type="nucleotide sequence ID" value="NZ_MVID01000012.1"/>
</dbReference>
<dbReference type="PROSITE" id="PS51635">
    <property type="entry name" value="PNPLA"/>
    <property type="match status" value="1"/>
</dbReference>
<keyword evidence="3 4" id="KW-0443">Lipid metabolism</keyword>
<feature type="active site" description="Nucleophile" evidence="4">
    <location>
        <position position="38"/>
    </location>
</feature>
<dbReference type="PANTHER" id="PTHR14226:SF76">
    <property type="entry name" value="NTE FAMILY PROTEIN RSSA"/>
    <property type="match status" value="1"/>
</dbReference>
<sequence>MRVALALGSGGARGYAHIGVLNELRERGHDVVGISGSSMGALVGGLEAADKLDEFTLWASGLTQRAVLRLLDPSITSAGVLRAGRILDAVRDILGDVTIEELPIPYTSVATDLVTGKSVWMQRGRVDDAIRASIAIPGLITPHVLDGRLLGDGGILDPLPMAPIAAAPADVTIAVSLAGEAPAAEQRVQDARQPTTDWLSRMWRSSSSLFDNKTAHSLLETPTGRAVLGRFVAADDEPLDESVETTGHELPKLNSFEVMNRSIDIAQAALARHILAAYPPDLLIEVPRTVCRSLDFHRAAEVIEIGQELASVALDTLERADSEP</sequence>
<feature type="short sequence motif" description="GXSXG" evidence="4">
    <location>
        <begin position="36"/>
        <end position="40"/>
    </location>
</feature>
<keyword evidence="2 4" id="KW-0442">Lipid degradation</keyword>
<dbReference type="Pfam" id="PF01734">
    <property type="entry name" value="Patatin"/>
    <property type="match status" value="1"/>
</dbReference>
<dbReference type="InterPro" id="IPR050301">
    <property type="entry name" value="NTE"/>
</dbReference>
<dbReference type="GO" id="GO:0016787">
    <property type="term" value="F:hydrolase activity"/>
    <property type="evidence" value="ECO:0007669"/>
    <property type="project" value="UniProtKB-UniRule"/>
</dbReference>
<dbReference type="AlphaFoldDB" id="A0A375YRA3"/>
<dbReference type="InterPro" id="IPR016035">
    <property type="entry name" value="Acyl_Trfase/lysoPLipase"/>
</dbReference>
<evidence type="ECO:0000256" key="2">
    <source>
        <dbReference type="ARBA" id="ARBA00022963"/>
    </source>
</evidence>
<dbReference type="EMBL" id="UEGS01000001">
    <property type="protein sequence ID" value="SRX83633.1"/>
    <property type="molecule type" value="Genomic_DNA"/>
</dbReference>
<accession>A0A375YRA3</accession>
<dbReference type="GO" id="GO:0016042">
    <property type="term" value="P:lipid catabolic process"/>
    <property type="evidence" value="ECO:0007669"/>
    <property type="project" value="UniProtKB-UniRule"/>
</dbReference>
<dbReference type="PANTHER" id="PTHR14226">
    <property type="entry name" value="NEUROPATHY TARGET ESTERASE/SWISS CHEESE D.MELANOGASTER"/>
    <property type="match status" value="1"/>
</dbReference>
<protein>
    <recommendedName>
        <fullName evidence="5">PNPLA domain-containing protein</fullName>
    </recommendedName>
</protein>
<feature type="active site" description="Proton acceptor" evidence="4">
    <location>
        <position position="152"/>
    </location>
</feature>
<dbReference type="Proteomes" id="UP000252008">
    <property type="component" value="Unassembled WGS sequence"/>
</dbReference>
<comment type="caution">
    <text evidence="4">Lacks conserved residue(s) required for the propagation of feature annotation.</text>
</comment>
<feature type="domain" description="PNPLA" evidence="5">
    <location>
        <begin position="5"/>
        <end position="165"/>
    </location>
</feature>
<keyword evidence="7" id="KW-1185">Reference proteome</keyword>